<protein>
    <recommendedName>
        <fullName evidence="8">Poly [ADP-ribose] polymerase</fullName>
        <shortName evidence="8">PARP</shortName>
        <ecNumber evidence="8">2.4.2.-</ecNumber>
    </recommendedName>
</protein>
<dbReference type="PROSITE" id="PS51059">
    <property type="entry name" value="PARP_CATALYTIC"/>
    <property type="match status" value="1"/>
</dbReference>
<dbReference type="InterPro" id="IPR036930">
    <property type="entry name" value="WGR_dom_sf"/>
</dbReference>
<feature type="domain" description="PARP catalytic" evidence="10">
    <location>
        <begin position="327"/>
        <end position="619"/>
    </location>
</feature>
<dbReference type="EC" id="2.4.2.-" evidence="8"/>
<evidence type="ECO:0000256" key="7">
    <source>
        <dbReference type="ARBA" id="ARBA00033987"/>
    </source>
</evidence>
<dbReference type="OrthoDB" id="2017365at2759"/>
<keyword evidence="5 8" id="KW-0520">NAD</keyword>
<keyword evidence="14" id="KW-1185">Reference proteome</keyword>
<evidence type="ECO:0000256" key="2">
    <source>
        <dbReference type="ARBA" id="ARBA00022676"/>
    </source>
</evidence>
<dbReference type="InterPro" id="IPR036616">
    <property type="entry name" value="Poly(ADP-ribose)pol_reg_dom_sf"/>
</dbReference>
<dbReference type="Gene3D" id="1.20.142.10">
    <property type="entry name" value="Poly(ADP-ribose) polymerase, regulatory domain"/>
    <property type="match status" value="1"/>
</dbReference>
<dbReference type="PANTHER" id="PTHR10459">
    <property type="entry name" value="DNA LIGASE"/>
    <property type="match status" value="1"/>
</dbReference>
<evidence type="ECO:0000259" key="10">
    <source>
        <dbReference type="PROSITE" id="PS51059"/>
    </source>
</evidence>
<feature type="domain" description="PARP alpha-helical" evidence="11">
    <location>
        <begin position="181"/>
        <end position="308"/>
    </location>
</feature>
<dbReference type="GO" id="GO:0003950">
    <property type="term" value="F:NAD+ poly-ADP-ribosyltransferase activity"/>
    <property type="evidence" value="ECO:0007669"/>
    <property type="project" value="UniProtKB-UniRule"/>
</dbReference>
<evidence type="ECO:0000259" key="11">
    <source>
        <dbReference type="PROSITE" id="PS51060"/>
    </source>
</evidence>
<evidence type="ECO:0000256" key="4">
    <source>
        <dbReference type="ARBA" id="ARBA00022695"/>
    </source>
</evidence>
<dbReference type="PANTHER" id="PTHR10459:SF60">
    <property type="entry name" value="POLY [ADP-RIBOSE] POLYMERASE 2"/>
    <property type="match status" value="1"/>
</dbReference>
<dbReference type="EMBL" id="JAGTJQ010000012">
    <property type="protein sequence ID" value="KAH7016208.1"/>
    <property type="molecule type" value="Genomic_DNA"/>
</dbReference>
<dbReference type="Gene3D" id="3.90.228.10">
    <property type="match status" value="1"/>
</dbReference>
<dbReference type="InterPro" id="IPR012317">
    <property type="entry name" value="Poly(ADP-ribose)pol_cat_dom"/>
</dbReference>
<name>A0A9P9BIZ9_9PEZI</name>
<dbReference type="GeneID" id="70189217"/>
<evidence type="ECO:0000256" key="1">
    <source>
        <dbReference type="ARBA" id="ARBA00004123"/>
    </source>
</evidence>
<dbReference type="GO" id="GO:0016779">
    <property type="term" value="F:nucleotidyltransferase activity"/>
    <property type="evidence" value="ECO:0007669"/>
    <property type="project" value="UniProtKB-KW"/>
</dbReference>
<evidence type="ECO:0000256" key="6">
    <source>
        <dbReference type="ARBA" id="ARBA00023242"/>
    </source>
</evidence>
<evidence type="ECO:0000256" key="8">
    <source>
        <dbReference type="RuleBase" id="RU362114"/>
    </source>
</evidence>
<keyword evidence="6" id="KW-0539">Nucleus</keyword>
<evidence type="ECO:0000313" key="13">
    <source>
        <dbReference type="EMBL" id="KAH7016208.1"/>
    </source>
</evidence>
<keyword evidence="2 8" id="KW-0328">Glycosyltransferase</keyword>
<dbReference type="GO" id="GO:1990404">
    <property type="term" value="F:NAD+-protein mono-ADP-ribosyltransferase activity"/>
    <property type="evidence" value="ECO:0007669"/>
    <property type="project" value="TreeGrafter"/>
</dbReference>
<dbReference type="SUPFAM" id="SSF142921">
    <property type="entry name" value="WGR domain-like"/>
    <property type="match status" value="1"/>
</dbReference>
<dbReference type="PROSITE" id="PS51977">
    <property type="entry name" value="WGR"/>
    <property type="match status" value="1"/>
</dbReference>
<proteinExistence type="predicted"/>
<dbReference type="GO" id="GO:0070212">
    <property type="term" value="P:protein poly-ADP-ribosylation"/>
    <property type="evidence" value="ECO:0007669"/>
    <property type="project" value="TreeGrafter"/>
</dbReference>
<dbReference type="SUPFAM" id="SSF56399">
    <property type="entry name" value="ADP-ribosylation"/>
    <property type="match status" value="1"/>
</dbReference>
<keyword evidence="4" id="KW-0548">Nucleotidyltransferase</keyword>
<sequence length="619" mass="69706">MKAASLPTPPPTPDIASTSAQLARHNDYFMSQMLHIKKLSLLVDPAAGSESIVVVEKSTHSIWDAYLLRADVPRNVNLFRRQQIIYNKVLKRYILLVRDGCVGQLGHICTGKREVLSSPSLRPVTTRFKALFKKATGKIWEERYSEQKFGRRTEQYEFVELDYVSSNRGPQPELPDYAWLNLTVVDEVRTMMDLILHGASAQASKQSQDLEQTSSWSSYTAPYQELSQYTIFLGFRILELIRDVLEATDGSVKWKTVLRLTSRYRSLIPYCRASTYYTPVISSYQALLLELRLLSSLWPEQQDISRAVSSVCSRATMHWHTHGMLAQPLYQAYSSLRHGFRRLTDRSSLEYRELCQYLHGSNHPVHRTYFEVQDIYRVFIKPGLPNGYQEWIDSKTPASDTTSISTSESSPNPQTSHRDAEDRRLLWHGTPLDSLLGILDLGLQIRRRGASFTGTMFGNGIYLADSSSKSARYCRHHENANWASISGGHQPHSGGAGRATKSESAEAVLLLCEADVGRNRLLSQHSIPRGHKVVEATCGRQRCIQGLGKNGPAAWKGVKWDIEAAPSAKPGVVLMPDTTSPYGEISSGGELRFNEYVMFDPSHAIIRYVLRLKMSGPGY</sequence>
<feature type="domain" description="WGR" evidence="12">
    <location>
        <begin position="51"/>
        <end position="156"/>
    </location>
</feature>
<accession>A0A9P9BIZ9</accession>
<evidence type="ECO:0000256" key="5">
    <source>
        <dbReference type="ARBA" id="ARBA00023027"/>
    </source>
</evidence>
<feature type="region of interest" description="Disordered" evidence="9">
    <location>
        <begin position="391"/>
        <end position="420"/>
    </location>
</feature>
<dbReference type="PROSITE" id="PS51060">
    <property type="entry name" value="PARP_ALPHA_HD"/>
    <property type="match status" value="1"/>
</dbReference>
<evidence type="ECO:0000256" key="9">
    <source>
        <dbReference type="SAM" id="MobiDB-lite"/>
    </source>
</evidence>
<dbReference type="InterPro" id="IPR004102">
    <property type="entry name" value="Poly(ADP-ribose)pol_reg_dom"/>
</dbReference>
<dbReference type="AlphaFoldDB" id="A0A9P9BIZ9"/>
<evidence type="ECO:0000313" key="14">
    <source>
        <dbReference type="Proteomes" id="UP000756346"/>
    </source>
</evidence>
<dbReference type="GO" id="GO:0005730">
    <property type="term" value="C:nucleolus"/>
    <property type="evidence" value="ECO:0007669"/>
    <property type="project" value="TreeGrafter"/>
</dbReference>
<feature type="compositionally biased region" description="Low complexity" evidence="9">
    <location>
        <begin position="399"/>
        <end position="410"/>
    </location>
</feature>
<dbReference type="InterPro" id="IPR050800">
    <property type="entry name" value="ARTD/PARP"/>
</dbReference>
<comment type="subcellular location">
    <subcellularLocation>
        <location evidence="1">Nucleus</location>
    </subcellularLocation>
</comment>
<dbReference type="Pfam" id="PF00644">
    <property type="entry name" value="PARP"/>
    <property type="match status" value="1"/>
</dbReference>
<evidence type="ECO:0000256" key="3">
    <source>
        <dbReference type="ARBA" id="ARBA00022679"/>
    </source>
</evidence>
<dbReference type="GO" id="GO:0006302">
    <property type="term" value="P:double-strand break repair"/>
    <property type="evidence" value="ECO:0007669"/>
    <property type="project" value="TreeGrafter"/>
</dbReference>
<dbReference type="RefSeq" id="XP_046005832.1">
    <property type="nucleotide sequence ID" value="XM_046159671.1"/>
</dbReference>
<organism evidence="13 14">
    <name type="scientific">Microdochium trichocladiopsis</name>
    <dbReference type="NCBI Taxonomy" id="1682393"/>
    <lineage>
        <taxon>Eukaryota</taxon>
        <taxon>Fungi</taxon>
        <taxon>Dikarya</taxon>
        <taxon>Ascomycota</taxon>
        <taxon>Pezizomycotina</taxon>
        <taxon>Sordariomycetes</taxon>
        <taxon>Xylariomycetidae</taxon>
        <taxon>Xylariales</taxon>
        <taxon>Microdochiaceae</taxon>
        <taxon>Microdochium</taxon>
    </lineage>
</organism>
<reference evidence="13" key="1">
    <citation type="journal article" date="2021" name="Nat. Commun.">
        <title>Genetic determinants of endophytism in the Arabidopsis root mycobiome.</title>
        <authorList>
            <person name="Mesny F."/>
            <person name="Miyauchi S."/>
            <person name="Thiergart T."/>
            <person name="Pickel B."/>
            <person name="Atanasova L."/>
            <person name="Karlsson M."/>
            <person name="Huettel B."/>
            <person name="Barry K.W."/>
            <person name="Haridas S."/>
            <person name="Chen C."/>
            <person name="Bauer D."/>
            <person name="Andreopoulos W."/>
            <person name="Pangilinan J."/>
            <person name="LaButti K."/>
            <person name="Riley R."/>
            <person name="Lipzen A."/>
            <person name="Clum A."/>
            <person name="Drula E."/>
            <person name="Henrissat B."/>
            <person name="Kohler A."/>
            <person name="Grigoriev I.V."/>
            <person name="Martin F.M."/>
            <person name="Hacquard S."/>
        </authorList>
    </citation>
    <scope>NUCLEOTIDE SEQUENCE</scope>
    <source>
        <strain evidence="13">MPI-CAGE-CH-0230</strain>
    </source>
</reference>
<dbReference type="SUPFAM" id="SSF47587">
    <property type="entry name" value="Domain of poly(ADP-ribose) polymerase"/>
    <property type="match status" value="1"/>
</dbReference>
<dbReference type="Proteomes" id="UP000756346">
    <property type="component" value="Unassembled WGS sequence"/>
</dbReference>
<evidence type="ECO:0000259" key="12">
    <source>
        <dbReference type="PROSITE" id="PS51977"/>
    </source>
</evidence>
<keyword evidence="3 8" id="KW-0808">Transferase</keyword>
<comment type="catalytic activity">
    <reaction evidence="7">
        <text>NAD(+) + (ADP-D-ribosyl)n-acceptor = nicotinamide + (ADP-D-ribosyl)n+1-acceptor + H(+).</text>
        <dbReference type="EC" id="2.4.2.30"/>
    </reaction>
</comment>
<gene>
    <name evidence="13" type="ORF">B0I36DRAFT_368796</name>
</gene>
<dbReference type="InterPro" id="IPR008893">
    <property type="entry name" value="WGR_domain"/>
</dbReference>
<comment type="caution">
    <text evidence="13">The sequence shown here is derived from an EMBL/GenBank/DDBJ whole genome shotgun (WGS) entry which is preliminary data.</text>
</comment>